<organism evidence="3 4">
    <name type="scientific">Streptomyces candidus</name>
    <dbReference type="NCBI Taxonomy" id="67283"/>
    <lineage>
        <taxon>Bacteria</taxon>
        <taxon>Bacillati</taxon>
        <taxon>Actinomycetota</taxon>
        <taxon>Actinomycetes</taxon>
        <taxon>Kitasatosporales</taxon>
        <taxon>Streptomycetaceae</taxon>
        <taxon>Streptomyces</taxon>
    </lineage>
</organism>
<accession>A0A7X0HIF0</accession>
<feature type="signal peptide" evidence="2">
    <location>
        <begin position="1"/>
        <end position="29"/>
    </location>
</feature>
<dbReference type="RefSeq" id="WP_185034140.1">
    <property type="nucleotide sequence ID" value="NZ_BNBN01000003.1"/>
</dbReference>
<gene>
    <name evidence="3" type="ORF">HNQ79_004720</name>
</gene>
<proteinExistence type="predicted"/>
<protein>
    <submittedName>
        <fullName evidence="3">Type IV secretory pathway TrbL component</fullName>
    </submittedName>
</protein>
<sequence>MKINCTAALRATGAVVVACLLTFSVSACSDENKDKASNAVSDATKNAGEAAASATAKAGEAAGRTKEAYASASASASAKMNDVKDGKDAKDEVRTGDVKADGDRSAVEVTASNKKDKEQSYVVQVNFRDKSGNLLDAVVVNLKDVAAGKEAKATARSNRSLQGEIEAEIGKALRH</sequence>
<comment type="caution">
    <text evidence="3">The sequence shown here is derived from an EMBL/GenBank/DDBJ whole genome shotgun (WGS) entry which is preliminary data.</text>
</comment>
<dbReference type="Proteomes" id="UP000540423">
    <property type="component" value="Unassembled WGS sequence"/>
</dbReference>
<evidence type="ECO:0000256" key="1">
    <source>
        <dbReference type="SAM" id="MobiDB-lite"/>
    </source>
</evidence>
<feature type="compositionally biased region" description="Basic and acidic residues" evidence="1">
    <location>
        <begin position="81"/>
        <end position="106"/>
    </location>
</feature>
<keyword evidence="2" id="KW-0732">Signal</keyword>
<dbReference type="InterPro" id="IPR047676">
    <property type="entry name" value="FxLYD_dom"/>
</dbReference>
<feature type="region of interest" description="Disordered" evidence="1">
    <location>
        <begin position="73"/>
        <end position="114"/>
    </location>
</feature>
<reference evidence="3 4" key="1">
    <citation type="submission" date="2020-08" db="EMBL/GenBank/DDBJ databases">
        <title>Genomic Encyclopedia of Type Strains, Phase IV (KMG-IV): sequencing the most valuable type-strain genomes for metagenomic binning, comparative biology and taxonomic classification.</title>
        <authorList>
            <person name="Goeker M."/>
        </authorList>
    </citation>
    <scope>NUCLEOTIDE SEQUENCE [LARGE SCALE GENOMIC DNA]</scope>
    <source>
        <strain evidence="3 4">DSM 40141</strain>
    </source>
</reference>
<evidence type="ECO:0000256" key="2">
    <source>
        <dbReference type="SAM" id="SignalP"/>
    </source>
</evidence>
<dbReference type="NCBIfam" id="NF038353">
    <property type="entry name" value="FxLYD_dom"/>
    <property type="match status" value="1"/>
</dbReference>
<keyword evidence="4" id="KW-1185">Reference proteome</keyword>
<dbReference type="AlphaFoldDB" id="A0A7X0HIF0"/>
<dbReference type="PROSITE" id="PS51257">
    <property type="entry name" value="PROKAR_LIPOPROTEIN"/>
    <property type="match status" value="1"/>
</dbReference>
<dbReference type="EMBL" id="JACHEM010000012">
    <property type="protein sequence ID" value="MBB6438216.1"/>
    <property type="molecule type" value="Genomic_DNA"/>
</dbReference>
<name>A0A7X0HIF0_9ACTN</name>
<evidence type="ECO:0000313" key="4">
    <source>
        <dbReference type="Proteomes" id="UP000540423"/>
    </source>
</evidence>
<evidence type="ECO:0000313" key="3">
    <source>
        <dbReference type="EMBL" id="MBB6438216.1"/>
    </source>
</evidence>
<feature type="chain" id="PRO_5031395336" evidence="2">
    <location>
        <begin position="30"/>
        <end position="175"/>
    </location>
</feature>